<gene>
    <name evidence="2" type="ORF">BDD14_4067</name>
</gene>
<reference evidence="2 3" key="1">
    <citation type="submission" date="2019-02" db="EMBL/GenBank/DDBJ databases">
        <title>Genomic Encyclopedia of Archaeal and Bacterial Type Strains, Phase II (KMG-II): from individual species to whole genera.</title>
        <authorList>
            <person name="Goeker M."/>
        </authorList>
    </citation>
    <scope>NUCLEOTIDE SEQUENCE [LARGE SCALE GENOMIC DNA]</scope>
    <source>
        <strain evidence="2 3">DSM 18101</strain>
    </source>
</reference>
<proteinExistence type="predicted"/>
<accession>A0A4Q7YXA8</accession>
<keyword evidence="3" id="KW-1185">Reference proteome</keyword>
<feature type="region of interest" description="Disordered" evidence="1">
    <location>
        <begin position="202"/>
        <end position="222"/>
    </location>
</feature>
<evidence type="ECO:0000256" key="1">
    <source>
        <dbReference type="SAM" id="MobiDB-lite"/>
    </source>
</evidence>
<organism evidence="2 3">
    <name type="scientific">Edaphobacter modestus</name>
    <dbReference type="NCBI Taxonomy" id="388466"/>
    <lineage>
        <taxon>Bacteria</taxon>
        <taxon>Pseudomonadati</taxon>
        <taxon>Acidobacteriota</taxon>
        <taxon>Terriglobia</taxon>
        <taxon>Terriglobales</taxon>
        <taxon>Acidobacteriaceae</taxon>
        <taxon>Edaphobacter</taxon>
    </lineage>
</organism>
<evidence type="ECO:0000313" key="3">
    <source>
        <dbReference type="Proteomes" id="UP000292958"/>
    </source>
</evidence>
<dbReference type="Proteomes" id="UP000292958">
    <property type="component" value="Unassembled WGS sequence"/>
</dbReference>
<dbReference type="AlphaFoldDB" id="A0A4Q7YXA8"/>
<dbReference type="EMBL" id="SHKW01000001">
    <property type="protein sequence ID" value="RZU42477.1"/>
    <property type="molecule type" value="Genomic_DNA"/>
</dbReference>
<comment type="caution">
    <text evidence="2">The sequence shown here is derived from an EMBL/GenBank/DDBJ whole genome shotgun (WGS) entry which is preliminary data.</text>
</comment>
<sequence length="222" mass="24641">MIYIKNRRGGYPGPSGDKTIKMRVPLCRHLKTNGTQCKSPALDYSNYCFFHERLHERHKSYRFSRTTERGLCPQYDIKLHALEDAESIQLAISVVINALATGSLRADKAKALLYGLQLASVNVRRLAPKPKAEEIVRSIATTEDGLNLALPTAYANLNAPPEPDCNPHPAELPQAPAETKALPADASSSSLFLESEIVGRKARDQTAIRQKEEDGRSEKQEF</sequence>
<evidence type="ECO:0000313" key="2">
    <source>
        <dbReference type="EMBL" id="RZU42477.1"/>
    </source>
</evidence>
<protein>
    <submittedName>
        <fullName evidence="2">Uncharacterized protein</fullName>
    </submittedName>
</protein>
<name>A0A4Q7YXA8_9BACT</name>
<feature type="region of interest" description="Disordered" evidence="1">
    <location>
        <begin position="158"/>
        <end position="186"/>
    </location>
</feature>